<feature type="domain" description="Aminoglycoside phosphotransferase" evidence="1">
    <location>
        <begin position="36"/>
        <end position="261"/>
    </location>
</feature>
<dbReference type="AlphaFoldDB" id="A0A553UUJ0"/>
<evidence type="ECO:0000313" key="3">
    <source>
        <dbReference type="Proteomes" id="UP000316092"/>
    </source>
</evidence>
<name>A0A553UUJ0_9DEIO</name>
<comment type="caution">
    <text evidence="2">The sequence shown here is derived from an EMBL/GenBank/DDBJ whole genome shotgun (WGS) entry which is preliminary data.</text>
</comment>
<dbReference type="PANTHER" id="PTHR21310">
    <property type="entry name" value="AMINOGLYCOSIDE PHOSPHOTRANSFERASE-RELATED-RELATED"/>
    <property type="match status" value="1"/>
</dbReference>
<accession>A0A553UUJ0</accession>
<sequence>MEGAKLPEISAELVSRLIAGQFPQWASLPVKPVEVSGWDNRTFRLGERMSVRLPSAEGYTPQVAKEQRWLPFLAPLLPLPIPTPLGLGAPAEGYPWPWSVYGWLEGESAVSAPISDLARVAWQMAHFLNVLQSLDAESGPRFGPHSFYRGGPLTNYDAETRHAIGILGAEIDAAAALAVWEAAVSATWHGPPVWFHGDVSAGNVLIDGGQLSAVIDFGCAGVGDPACDTVIAWTLFEGESRQAFVNALAADAATWARGRGWALWKALIVLEEHCASDAVKAAEARRVLGEVLRGEVVSGSG</sequence>
<keyword evidence="3" id="KW-1185">Reference proteome</keyword>
<reference evidence="2 3" key="1">
    <citation type="submission" date="2019-07" db="EMBL/GenBank/DDBJ databases">
        <title>Deinococcus detaillus sp. nov., isolated from humus soil in Antarctica.</title>
        <authorList>
            <person name="Zhang K."/>
        </authorList>
    </citation>
    <scope>NUCLEOTIDE SEQUENCE [LARGE SCALE GENOMIC DNA]</scope>
    <source>
        <strain evidence="2 3">H1</strain>
    </source>
</reference>
<organism evidence="2 3">
    <name type="scientific">Deinococcus detaillensis</name>
    <dbReference type="NCBI Taxonomy" id="2592048"/>
    <lineage>
        <taxon>Bacteria</taxon>
        <taxon>Thermotogati</taxon>
        <taxon>Deinococcota</taxon>
        <taxon>Deinococci</taxon>
        <taxon>Deinococcales</taxon>
        <taxon>Deinococcaceae</taxon>
        <taxon>Deinococcus</taxon>
    </lineage>
</organism>
<dbReference type="Gene3D" id="3.90.1200.10">
    <property type="match status" value="1"/>
</dbReference>
<dbReference type="GO" id="GO:0016740">
    <property type="term" value="F:transferase activity"/>
    <property type="evidence" value="ECO:0007669"/>
    <property type="project" value="UniProtKB-KW"/>
</dbReference>
<dbReference type="EMBL" id="VKDB01000012">
    <property type="protein sequence ID" value="TSA83872.1"/>
    <property type="molecule type" value="Genomic_DNA"/>
</dbReference>
<dbReference type="InterPro" id="IPR051678">
    <property type="entry name" value="AGP_Transferase"/>
</dbReference>
<dbReference type="Pfam" id="PF01636">
    <property type="entry name" value="APH"/>
    <property type="match status" value="1"/>
</dbReference>
<evidence type="ECO:0000313" key="2">
    <source>
        <dbReference type="EMBL" id="TSA83872.1"/>
    </source>
</evidence>
<dbReference type="SUPFAM" id="SSF56112">
    <property type="entry name" value="Protein kinase-like (PK-like)"/>
    <property type="match status" value="1"/>
</dbReference>
<proteinExistence type="predicted"/>
<gene>
    <name evidence="2" type="ORF">FNU79_11650</name>
</gene>
<dbReference type="InterPro" id="IPR011009">
    <property type="entry name" value="Kinase-like_dom_sf"/>
</dbReference>
<dbReference type="Gene3D" id="3.30.200.20">
    <property type="entry name" value="Phosphorylase Kinase, domain 1"/>
    <property type="match status" value="1"/>
</dbReference>
<dbReference type="InterPro" id="IPR002575">
    <property type="entry name" value="Aminoglycoside_PTrfase"/>
</dbReference>
<evidence type="ECO:0000259" key="1">
    <source>
        <dbReference type="Pfam" id="PF01636"/>
    </source>
</evidence>
<keyword evidence="2" id="KW-0808">Transferase</keyword>
<dbReference type="OrthoDB" id="3806873at2"/>
<dbReference type="Proteomes" id="UP000316092">
    <property type="component" value="Unassembled WGS sequence"/>
</dbReference>
<protein>
    <submittedName>
        <fullName evidence="2">Aminoglycoside phosphotransferase family protein</fullName>
    </submittedName>
</protein>
<dbReference type="PANTHER" id="PTHR21310:SF42">
    <property type="entry name" value="BIFUNCTIONAL AAC_APH"/>
    <property type="match status" value="1"/>
</dbReference>
<dbReference type="CDD" id="cd05155">
    <property type="entry name" value="APH_ChoK_like_1"/>
    <property type="match status" value="1"/>
</dbReference>